<name>A0A4U0SS19_9ACTN</name>
<comment type="caution">
    <text evidence="2">The sequence shown here is derived from an EMBL/GenBank/DDBJ whole genome shotgun (WGS) entry which is preliminary data.</text>
</comment>
<evidence type="ECO:0000313" key="3">
    <source>
        <dbReference type="Proteomes" id="UP000305778"/>
    </source>
</evidence>
<proteinExistence type="predicted"/>
<dbReference type="InterPro" id="IPR045684">
    <property type="entry name" value="DUF6191"/>
</dbReference>
<dbReference type="OrthoDB" id="4870973at2"/>
<gene>
    <name evidence="2" type="ORF">FCI23_02715</name>
</gene>
<dbReference type="Pfam" id="PF19690">
    <property type="entry name" value="DUF6191"/>
    <property type="match status" value="1"/>
</dbReference>
<protein>
    <submittedName>
        <fullName evidence="2">Uncharacterized protein</fullName>
    </submittedName>
</protein>
<reference evidence="2 3" key="1">
    <citation type="submission" date="2019-04" db="EMBL/GenBank/DDBJ databases">
        <title>Streptomyces oryziradicis sp. nov., a novel actinomycete isolated from rhizosphere soil of rice (Oryza sativa L.).</title>
        <authorList>
            <person name="Li C."/>
        </authorList>
    </citation>
    <scope>NUCLEOTIDE SEQUENCE [LARGE SCALE GENOMIC DNA]</scope>
    <source>
        <strain evidence="2 3">NEAU-C40</strain>
    </source>
</reference>
<dbReference type="EMBL" id="SUMC01000002">
    <property type="protein sequence ID" value="TKA12930.1"/>
    <property type="molecule type" value="Genomic_DNA"/>
</dbReference>
<sequence>MLTGMFDELFQPGRRHLEEEQNRLALTRDEPGDADPGRGPIDLDAGVVVVRARSGDEGVSRSATGSA</sequence>
<dbReference type="AlphaFoldDB" id="A0A4U0SS19"/>
<feature type="region of interest" description="Disordered" evidence="1">
    <location>
        <begin position="25"/>
        <end position="45"/>
    </location>
</feature>
<dbReference type="RefSeq" id="WP_136721805.1">
    <property type="nucleotide sequence ID" value="NZ_JAOPYF010000586.1"/>
</dbReference>
<accession>A0A4U0SS19</accession>
<dbReference type="Proteomes" id="UP000305778">
    <property type="component" value="Unassembled WGS sequence"/>
</dbReference>
<evidence type="ECO:0000256" key="1">
    <source>
        <dbReference type="SAM" id="MobiDB-lite"/>
    </source>
</evidence>
<evidence type="ECO:0000313" key="2">
    <source>
        <dbReference type="EMBL" id="TKA12930.1"/>
    </source>
</evidence>
<organism evidence="2 3">
    <name type="scientific">Actinacidiphila oryziradicis</name>
    <dbReference type="NCBI Taxonomy" id="2571141"/>
    <lineage>
        <taxon>Bacteria</taxon>
        <taxon>Bacillati</taxon>
        <taxon>Actinomycetota</taxon>
        <taxon>Actinomycetes</taxon>
        <taxon>Kitasatosporales</taxon>
        <taxon>Streptomycetaceae</taxon>
        <taxon>Actinacidiphila</taxon>
    </lineage>
</organism>
<keyword evidence="3" id="KW-1185">Reference proteome</keyword>